<proteinExistence type="predicted"/>
<feature type="non-terminal residue" evidence="1">
    <location>
        <position position="1"/>
    </location>
</feature>
<name>A0A146LZY4_LYGHE</name>
<accession>A0A146LZY4</accession>
<sequence>LTSETTCHRTRFIPASKQLPSIRLVDILQEPIRQAKKPSEFRFLINFISEVSSPTYCDLDVLGKLWYLFLECSTTSELKRCLEMLQQEVRSKHMGTLMFQSISSTSLTQVTDLTSPLKHLIEFGVLKLHREITSILSKNKLAFSIKNLPKFTRLPLPEWRETVASSIRWLAQSFCLLELVCYTQEALNIRNEDLYSLAFDFYRELSSNDDETKDVEWFINNPTQQITINLMPEHVKENIEGFPDEWLMEVTSSKRPNYVVESKFFNGTVRPFVLPEHDKIASNTFGSVSMSMNDTTFNQAAVSDVTLWSAELHMIHHKIGKDCFPMKKVK</sequence>
<dbReference type="EMBL" id="GDHC01006124">
    <property type="protein sequence ID" value="JAQ12505.1"/>
    <property type="molecule type" value="Transcribed_RNA"/>
</dbReference>
<gene>
    <name evidence="1" type="ORF">g.87963</name>
</gene>
<evidence type="ECO:0000313" key="1">
    <source>
        <dbReference type="EMBL" id="JAQ12505.1"/>
    </source>
</evidence>
<dbReference type="Gene3D" id="1.20.58.730">
    <property type="match status" value="1"/>
</dbReference>
<organism evidence="1">
    <name type="scientific">Lygus hesperus</name>
    <name type="common">Western plant bug</name>
    <dbReference type="NCBI Taxonomy" id="30085"/>
    <lineage>
        <taxon>Eukaryota</taxon>
        <taxon>Metazoa</taxon>
        <taxon>Ecdysozoa</taxon>
        <taxon>Arthropoda</taxon>
        <taxon>Hexapoda</taxon>
        <taxon>Insecta</taxon>
        <taxon>Pterygota</taxon>
        <taxon>Neoptera</taxon>
        <taxon>Paraneoptera</taxon>
        <taxon>Hemiptera</taxon>
        <taxon>Heteroptera</taxon>
        <taxon>Panheteroptera</taxon>
        <taxon>Cimicomorpha</taxon>
        <taxon>Miridae</taxon>
        <taxon>Mirini</taxon>
        <taxon>Lygus</taxon>
    </lineage>
</organism>
<dbReference type="AlphaFoldDB" id="A0A146LZY4"/>
<protein>
    <submittedName>
        <fullName evidence="1">Uncharacterized protein</fullName>
    </submittedName>
</protein>
<reference evidence="1" key="1">
    <citation type="journal article" date="2016" name="Gigascience">
        <title>De novo construction of an expanded transcriptome assembly for the western tarnished plant bug, Lygus hesperus.</title>
        <authorList>
            <person name="Tassone E.E."/>
            <person name="Geib S.M."/>
            <person name="Hall B."/>
            <person name="Fabrick J.A."/>
            <person name="Brent C.S."/>
            <person name="Hull J.J."/>
        </authorList>
    </citation>
    <scope>NUCLEOTIDE SEQUENCE</scope>
</reference>